<name>A0A246K446_9SPHN</name>
<dbReference type="Proteomes" id="UP000197097">
    <property type="component" value="Unassembled WGS sequence"/>
</dbReference>
<evidence type="ECO:0000259" key="1">
    <source>
        <dbReference type="Pfam" id="PF06114"/>
    </source>
</evidence>
<comment type="caution">
    <text evidence="2">The sequence shown here is derived from an EMBL/GenBank/DDBJ whole genome shotgun (WGS) entry which is preliminary data.</text>
</comment>
<evidence type="ECO:0000313" key="2">
    <source>
        <dbReference type="EMBL" id="OWR00202.1"/>
    </source>
</evidence>
<organism evidence="2 3">
    <name type="scientific">Sphingopyxis witflariensis</name>
    <dbReference type="NCBI Taxonomy" id="173675"/>
    <lineage>
        <taxon>Bacteria</taxon>
        <taxon>Pseudomonadati</taxon>
        <taxon>Pseudomonadota</taxon>
        <taxon>Alphaproteobacteria</taxon>
        <taxon>Sphingomonadales</taxon>
        <taxon>Sphingomonadaceae</taxon>
        <taxon>Sphingopyxis</taxon>
    </lineage>
</organism>
<dbReference type="EMBL" id="NISJ01000002">
    <property type="protein sequence ID" value="OWR00202.1"/>
    <property type="molecule type" value="Genomic_DNA"/>
</dbReference>
<protein>
    <recommendedName>
        <fullName evidence="1">IrrE N-terminal-like domain-containing protein</fullName>
    </recommendedName>
</protein>
<gene>
    <name evidence="2" type="ORF">CDQ91_05410</name>
</gene>
<dbReference type="RefSeq" id="WP_088471692.1">
    <property type="nucleotide sequence ID" value="NZ_NISJ01000002.1"/>
</dbReference>
<dbReference type="OrthoDB" id="9794834at2"/>
<dbReference type="Pfam" id="PF06114">
    <property type="entry name" value="Peptidase_M78"/>
    <property type="match status" value="1"/>
</dbReference>
<dbReference type="PANTHER" id="PTHR43236">
    <property type="entry name" value="ANTITOXIN HIGA1"/>
    <property type="match status" value="1"/>
</dbReference>
<accession>A0A246K446</accession>
<sequence>MNEELLMELADCGSPEKLLAVIFQHHPHWTPPIKVEEFALSVGIREFRDLEVDGFVGALMTNLEKTMGVILCAKGMGHRRRRFTIGHELGHYIIPAHRGDKSCTSSDLAETRRDSLHRQEEAQANRFSAGLLMPKPAFKAHLDGFGPPDVSHIEVLANTFDVSREAVANRYVDLTVEMCAVVFVRAGRIRYARTSRDFPALSVRQGDAVPSDMPRDSLGPVPPGEWLQPNWRGRAPALNAQRFDQAEGHATILLHIDTHTFEADEEEHDLIESYTPRFRR</sequence>
<dbReference type="AlphaFoldDB" id="A0A246K446"/>
<dbReference type="Gene3D" id="1.10.10.2910">
    <property type="match status" value="1"/>
</dbReference>
<dbReference type="InterPro" id="IPR052345">
    <property type="entry name" value="Rad_response_metalloprotease"/>
</dbReference>
<dbReference type="PANTHER" id="PTHR43236:SF2">
    <property type="entry name" value="BLL0069 PROTEIN"/>
    <property type="match status" value="1"/>
</dbReference>
<proteinExistence type="predicted"/>
<keyword evidence="3" id="KW-1185">Reference proteome</keyword>
<dbReference type="InterPro" id="IPR010359">
    <property type="entry name" value="IrrE_HExxH"/>
</dbReference>
<feature type="domain" description="IrrE N-terminal-like" evidence="1">
    <location>
        <begin position="67"/>
        <end position="170"/>
    </location>
</feature>
<reference evidence="2 3" key="1">
    <citation type="journal article" date="2002" name="Int. J. Syst. Evol. Microbiol.">
        <title>Sphingopyxis witflariensis sp. nov., isolated from activated sludge.</title>
        <authorList>
            <person name="Kampfer P."/>
            <person name="Witzenberger R."/>
            <person name="Denner E.B."/>
            <person name="Busse H.J."/>
            <person name="Neef A."/>
        </authorList>
    </citation>
    <scope>NUCLEOTIDE SEQUENCE [LARGE SCALE GENOMIC DNA]</scope>
    <source>
        <strain evidence="2 3">DSM 14551</strain>
    </source>
</reference>
<evidence type="ECO:0000313" key="3">
    <source>
        <dbReference type="Proteomes" id="UP000197097"/>
    </source>
</evidence>